<dbReference type="InterPro" id="IPR012612">
    <property type="entry name" value="SASP_SspN"/>
</dbReference>
<feature type="compositionally biased region" description="Polar residues" evidence="2">
    <location>
        <begin position="16"/>
        <end position="28"/>
    </location>
</feature>
<evidence type="ECO:0000256" key="1">
    <source>
        <dbReference type="ARBA" id="ARBA00022969"/>
    </source>
</evidence>
<evidence type="ECO:0000256" key="2">
    <source>
        <dbReference type="SAM" id="MobiDB-lite"/>
    </source>
</evidence>
<keyword evidence="1" id="KW-0749">Sporulation</keyword>
<comment type="caution">
    <text evidence="3">The sequence shown here is derived from an EMBL/GenBank/DDBJ whole genome shotgun (WGS) entry which is preliminary data.</text>
</comment>
<organism evidence="3 4">
    <name type="scientific">Pontibacillus marinus BH030004 = DSM 16465</name>
    <dbReference type="NCBI Taxonomy" id="1385511"/>
    <lineage>
        <taxon>Bacteria</taxon>
        <taxon>Bacillati</taxon>
        <taxon>Bacillota</taxon>
        <taxon>Bacilli</taxon>
        <taxon>Bacillales</taxon>
        <taxon>Bacillaceae</taxon>
        <taxon>Pontibacillus</taxon>
    </lineage>
</organism>
<name>A0A0A5FVX8_9BACI</name>
<protein>
    <submittedName>
        <fullName evidence="3">Acid-soluble spore protein N</fullName>
    </submittedName>
</protein>
<dbReference type="EMBL" id="AVPF01000140">
    <property type="protein sequence ID" value="KGX83173.1"/>
    <property type="molecule type" value="Genomic_DNA"/>
</dbReference>
<feature type="region of interest" description="Disordered" evidence="2">
    <location>
        <begin position="1"/>
        <end position="48"/>
    </location>
</feature>
<evidence type="ECO:0000313" key="3">
    <source>
        <dbReference type="EMBL" id="KGX83173.1"/>
    </source>
</evidence>
<dbReference type="Proteomes" id="UP000030403">
    <property type="component" value="Unassembled WGS sequence"/>
</dbReference>
<dbReference type="Pfam" id="PF08177">
    <property type="entry name" value="SspN"/>
    <property type="match status" value="1"/>
</dbReference>
<dbReference type="AlphaFoldDB" id="A0A0A5FVX8"/>
<gene>
    <name evidence="3" type="ORF">N783_05885</name>
</gene>
<accession>A0A0A5FVX8</accession>
<dbReference type="GO" id="GO:0030435">
    <property type="term" value="P:sporulation resulting in formation of a cellular spore"/>
    <property type="evidence" value="ECO:0007669"/>
    <property type="project" value="UniProtKB-KW"/>
</dbReference>
<keyword evidence="4" id="KW-1185">Reference proteome</keyword>
<sequence>MSNPKRDPSQFVPNHKGTQPRNIHSNKGSKMEMDSPVKPKVIKTKGKK</sequence>
<proteinExistence type="predicted"/>
<dbReference type="GO" id="GO:0030436">
    <property type="term" value="P:asexual sporulation"/>
    <property type="evidence" value="ECO:0007669"/>
    <property type="project" value="InterPro"/>
</dbReference>
<dbReference type="OrthoDB" id="2455637at2"/>
<dbReference type="GO" id="GO:0042601">
    <property type="term" value="C:endospore-forming forespore"/>
    <property type="evidence" value="ECO:0007669"/>
    <property type="project" value="InterPro"/>
</dbReference>
<evidence type="ECO:0000313" key="4">
    <source>
        <dbReference type="Proteomes" id="UP000030403"/>
    </source>
</evidence>
<dbReference type="eggNOG" id="ENOG5033HHC">
    <property type="taxonomic scope" value="Bacteria"/>
</dbReference>
<dbReference type="RefSeq" id="WP_081673047.1">
    <property type="nucleotide sequence ID" value="NZ_AULJ01000088.1"/>
</dbReference>
<reference evidence="3 4" key="1">
    <citation type="submission" date="2013-08" db="EMBL/GenBank/DDBJ databases">
        <authorList>
            <person name="Huang J."/>
            <person name="Wang G."/>
        </authorList>
    </citation>
    <scope>NUCLEOTIDE SEQUENCE [LARGE SCALE GENOMIC DNA]</scope>
    <source>
        <strain evidence="3 4">BH030004</strain>
    </source>
</reference>
<dbReference type="STRING" id="1385511.GCA_000425225_04277"/>